<comment type="caution">
    <text evidence="2">The sequence shown here is derived from an EMBL/GenBank/DDBJ whole genome shotgun (WGS) entry which is preliminary data.</text>
</comment>
<organism evidence="2 3">
    <name type="scientific">Reticulomyxa filosa</name>
    <dbReference type="NCBI Taxonomy" id="46433"/>
    <lineage>
        <taxon>Eukaryota</taxon>
        <taxon>Sar</taxon>
        <taxon>Rhizaria</taxon>
        <taxon>Retaria</taxon>
        <taxon>Foraminifera</taxon>
        <taxon>Monothalamids</taxon>
        <taxon>Reticulomyxidae</taxon>
        <taxon>Reticulomyxa</taxon>
    </lineage>
</organism>
<accession>X6N0G5</accession>
<dbReference type="Proteomes" id="UP000023152">
    <property type="component" value="Unassembled WGS sequence"/>
</dbReference>
<sequence>MAPKKKSNNKKIANLTILIWPMFFWFPRLKFQIEFLNRMIFFSKLEVFFYKNYVFINTLLKSARENGNSKTIDSEFFMGQDKKNIFMKIGLADVVNKIAQYLIKRVVSFLAKRKVRMHGDPVDWPKNHNVFFLLTLYKIDWEKFIDEYDSHKKRLDMKNDNWKNTRPRPTPTPKEWDKLSEFVFFQMKRKIKKNKKENKKEECICR</sequence>
<evidence type="ECO:0000256" key="1">
    <source>
        <dbReference type="SAM" id="Phobius"/>
    </source>
</evidence>
<gene>
    <name evidence="2" type="ORF">RFI_18435</name>
</gene>
<feature type="transmembrane region" description="Helical" evidence="1">
    <location>
        <begin position="12"/>
        <end position="29"/>
    </location>
</feature>
<keyword evidence="1" id="KW-1133">Transmembrane helix</keyword>
<evidence type="ECO:0000313" key="3">
    <source>
        <dbReference type="Proteomes" id="UP000023152"/>
    </source>
</evidence>
<reference evidence="2 3" key="1">
    <citation type="journal article" date="2013" name="Curr. Biol.">
        <title>The Genome of the Foraminiferan Reticulomyxa filosa.</title>
        <authorList>
            <person name="Glockner G."/>
            <person name="Hulsmann N."/>
            <person name="Schleicher M."/>
            <person name="Noegel A.A."/>
            <person name="Eichinger L."/>
            <person name="Gallinger C."/>
            <person name="Pawlowski J."/>
            <person name="Sierra R."/>
            <person name="Euteneuer U."/>
            <person name="Pillet L."/>
            <person name="Moustafa A."/>
            <person name="Platzer M."/>
            <person name="Groth M."/>
            <person name="Szafranski K."/>
            <person name="Schliwa M."/>
        </authorList>
    </citation>
    <scope>NUCLEOTIDE SEQUENCE [LARGE SCALE GENOMIC DNA]</scope>
</reference>
<proteinExistence type="predicted"/>
<name>X6N0G5_RETFI</name>
<protein>
    <submittedName>
        <fullName evidence="2">Uncharacterized protein</fullName>
    </submittedName>
</protein>
<keyword evidence="3" id="KW-1185">Reference proteome</keyword>
<dbReference type="OrthoDB" id="1564555at2759"/>
<dbReference type="EMBL" id="ASPP01014369">
    <property type="protein sequence ID" value="ETO18812.1"/>
    <property type="molecule type" value="Genomic_DNA"/>
</dbReference>
<keyword evidence="1" id="KW-0812">Transmembrane</keyword>
<dbReference type="AlphaFoldDB" id="X6N0G5"/>
<keyword evidence="1" id="KW-0472">Membrane</keyword>
<evidence type="ECO:0000313" key="2">
    <source>
        <dbReference type="EMBL" id="ETO18812.1"/>
    </source>
</evidence>